<reference evidence="2 3" key="1">
    <citation type="journal article" date="2015" name="Plant Cell">
        <title>Oil accumulation by the oleaginous diatom Fistulifera solaris as revealed by the genome and transcriptome.</title>
        <authorList>
            <person name="Tanaka T."/>
            <person name="Maeda Y."/>
            <person name="Veluchamy A."/>
            <person name="Tanaka M."/>
            <person name="Abida H."/>
            <person name="Marechal E."/>
            <person name="Bowler C."/>
            <person name="Muto M."/>
            <person name="Sunaga Y."/>
            <person name="Tanaka M."/>
            <person name="Yoshino T."/>
            <person name="Taniguchi T."/>
            <person name="Fukuda Y."/>
            <person name="Nemoto M."/>
            <person name="Matsumoto M."/>
            <person name="Wong P.S."/>
            <person name="Aburatani S."/>
            <person name="Fujibuchi W."/>
        </authorList>
    </citation>
    <scope>NUCLEOTIDE SEQUENCE [LARGE SCALE GENOMIC DNA]</scope>
    <source>
        <strain evidence="2 3">JPCC DA0580</strain>
    </source>
</reference>
<dbReference type="Proteomes" id="UP000198406">
    <property type="component" value="Unassembled WGS sequence"/>
</dbReference>
<name>A0A1Z5JFI5_FISSO</name>
<accession>A0A1Z5JFI5</accession>
<evidence type="ECO:0000313" key="3">
    <source>
        <dbReference type="Proteomes" id="UP000198406"/>
    </source>
</evidence>
<feature type="compositionally biased region" description="Basic residues" evidence="1">
    <location>
        <begin position="244"/>
        <end position="258"/>
    </location>
</feature>
<feature type="region of interest" description="Disordered" evidence="1">
    <location>
        <begin position="174"/>
        <end position="258"/>
    </location>
</feature>
<feature type="region of interest" description="Disordered" evidence="1">
    <location>
        <begin position="1"/>
        <end position="27"/>
    </location>
</feature>
<feature type="compositionally biased region" description="Low complexity" evidence="1">
    <location>
        <begin position="124"/>
        <end position="142"/>
    </location>
</feature>
<protein>
    <submittedName>
        <fullName evidence="2">Uncharacterized protein</fullName>
    </submittedName>
</protein>
<feature type="region of interest" description="Disordered" evidence="1">
    <location>
        <begin position="121"/>
        <end position="162"/>
    </location>
</feature>
<comment type="caution">
    <text evidence="2">The sequence shown here is derived from an EMBL/GenBank/DDBJ whole genome shotgun (WGS) entry which is preliminary data.</text>
</comment>
<organism evidence="2 3">
    <name type="scientific">Fistulifera solaris</name>
    <name type="common">Oleaginous diatom</name>
    <dbReference type="NCBI Taxonomy" id="1519565"/>
    <lineage>
        <taxon>Eukaryota</taxon>
        <taxon>Sar</taxon>
        <taxon>Stramenopiles</taxon>
        <taxon>Ochrophyta</taxon>
        <taxon>Bacillariophyta</taxon>
        <taxon>Bacillariophyceae</taxon>
        <taxon>Bacillariophycidae</taxon>
        <taxon>Naviculales</taxon>
        <taxon>Naviculaceae</taxon>
        <taxon>Fistulifera</taxon>
    </lineage>
</organism>
<proteinExistence type="predicted"/>
<dbReference type="InParanoid" id="A0A1Z5JFI5"/>
<feature type="compositionally biased region" description="Basic and acidic residues" evidence="1">
    <location>
        <begin position="143"/>
        <end position="162"/>
    </location>
</feature>
<sequence length="258" mass="28615">MAAMDECAHRLPSSAAQRPHLSEEEDDTAQIVARTLDQTTSGIFIDTGKKVSLTTQRKVPLPKIFRTKSSDSQNTNGLLPKVDRSTIKWSCTQCRYENNAEDGNPVCCLCGSSRTASIISTEQSASPTTTTISESPIIPINPFDEHMNEDSSRIPAPERRRGHSLDDCWFARAPIPRTNSTDSHSLPDEPPTRPPRRRPTTTEDNNSKVPMFQSPDYLPPMQVTTRLNGRGAPPTSTMSQSTRSARRFLFGRRRASTS</sequence>
<dbReference type="EMBL" id="BDSP01000055">
    <property type="protein sequence ID" value="GAX12777.1"/>
    <property type="molecule type" value="Genomic_DNA"/>
</dbReference>
<evidence type="ECO:0000256" key="1">
    <source>
        <dbReference type="SAM" id="MobiDB-lite"/>
    </source>
</evidence>
<evidence type="ECO:0000313" key="2">
    <source>
        <dbReference type="EMBL" id="GAX12777.1"/>
    </source>
</evidence>
<dbReference type="AlphaFoldDB" id="A0A1Z5JFI5"/>
<keyword evidence="3" id="KW-1185">Reference proteome</keyword>
<gene>
    <name evidence="2" type="ORF">FisN_15Hh256</name>
</gene>